<dbReference type="GO" id="GO:0005524">
    <property type="term" value="F:ATP binding"/>
    <property type="evidence" value="ECO:0007669"/>
    <property type="project" value="UniProtKB-UniRule"/>
</dbReference>
<evidence type="ECO:0000259" key="11">
    <source>
        <dbReference type="PROSITE" id="PS50011"/>
    </source>
</evidence>
<dbReference type="PANTHER" id="PTHR47634">
    <property type="entry name" value="PROTEIN KINASE DOMAIN-CONTAINING PROTEIN-RELATED"/>
    <property type="match status" value="1"/>
</dbReference>
<evidence type="ECO:0000256" key="4">
    <source>
        <dbReference type="ARBA" id="ARBA00022741"/>
    </source>
</evidence>
<dbReference type="EMBL" id="JAUKUD010000004">
    <property type="protein sequence ID" value="KAK0745739.1"/>
    <property type="molecule type" value="Genomic_DNA"/>
</dbReference>
<dbReference type="GO" id="GO:0005634">
    <property type="term" value="C:nucleus"/>
    <property type="evidence" value="ECO:0007669"/>
    <property type="project" value="TreeGrafter"/>
</dbReference>
<evidence type="ECO:0000313" key="13">
    <source>
        <dbReference type="Proteomes" id="UP001172155"/>
    </source>
</evidence>
<evidence type="ECO:0000256" key="5">
    <source>
        <dbReference type="ARBA" id="ARBA00022777"/>
    </source>
</evidence>
<keyword evidence="5 12" id="KW-0418">Kinase</keyword>
<dbReference type="Pfam" id="PF00069">
    <property type="entry name" value="Pkinase"/>
    <property type="match status" value="1"/>
</dbReference>
<evidence type="ECO:0000256" key="7">
    <source>
        <dbReference type="ARBA" id="ARBA00047899"/>
    </source>
</evidence>
<dbReference type="PROSITE" id="PS50011">
    <property type="entry name" value="PROTEIN_KINASE_DOM"/>
    <property type="match status" value="1"/>
</dbReference>
<dbReference type="InterPro" id="IPR051334">
    <property type="entry name" value="SRPK"/>
</dbReference>
<dbReference type="GO" id="GO:0005737">
    <property type="term" value="C:cytoplasm"/>
    <property type="evidence" value="ECO:0007669"/>
    <property type="project" value="TreeGrafter"/>
</dbReference>
<comment type="caution">
    <text evidence="12">The sequence shown here is derived from an EMBL/GenBank/DDBJ whole genome shotgun (WGS) entry which is preliminary data.</text>
</comment>
<keyword evidence="4 9" id="KW-0547">Nucleotide-binding</keyword>
<evidence type="ECO:0000256" key="9">
    <source>
        <dbReference type="PROSITE-ProRule" id="PRU10141"/>
    </source>
</evidence>
<dbReference type="PROSITE" id="PS00108">
    <property type="entry name" value="PROTEIN_KINASE_ST"/>
    <property type="match status" value="1"/>
</dbReference>
<sequence>MLNRGASRLQAALGRSSKQPAQARAFSEEALSRYCPGGYHPVRIGDVFDGGKYRVVRKLGYGVYSTVWLACDLKTKQHVALKVLTADSYGTEHDSFELDILKHIRTLDTSHRGANHVLGLLTEFEYRGPNGNHICLVVKPMGPDMTKYRRLFPKARIPLPMVKKIATQLLLALEFLHDKCGVIHTDIKPQNILLETPAIDKIFESAPSKVFTSRLSPLVPPNDFYRPSEQLSSSKQDLATVADISFRLADFGTASWTDKHLTEWIQPQMLRAPEVILGAEWDSKVDIWNVGLVIWELAEGSLVFDGTWTSTAPYTAEAHLAQMEAVLGSMPKSLLARSRDRDRFFDHEGELLSPSTFPLFPLERICKNPQLSAAEKTSFLEFIQLMVKLEPGERLSASALLEAQWLKSA</sequence>
<organism evidence="12 13">
    <name type="scientific">Schizothecium vesticola</name>
    <dbReference type="NCBI Taxonomy" id="314040"/>
    <lineage>
        <taxon>Eukaryota</taxon>
        <taxon>Fungi</taxon>
        <taxon>Dikarya</taxon>
        <taxon>Ascomycota</taxon>
        <taxon>Pezizomycotina</taxon>
        <taxon>Sordariomycetes</taxon>
        <taxon>Sordariomycetidae</taxon>
        <taxon>Sordariales</taxon>
        <taxon>Schizotheciaceae</taxon>
        <taxon>Schizothecium</taxon>
    </lineage>
</organism>
<feature type="binding site" evidence="9">
    <location>
        <position position="82"/>
    </location>
    <ligand>
        <name>ATP</name>
        <dbReference type="ChEBI" id="CHEBI:30616"/>
    </ligand>
</feature>
<dbReference type="PANTHER" id="PTHR47634:SF9">
    <property type="entry name" value="PROTEIN KINASE DOMAIN-CONTAINING PROTEIN-RELATED"/>
    <property type="match status" value="1"/>
</dbReference>
<keyword evidence="3" id="KW-0808">Transferase</keyword>
<dbReference type="AlphaFoldDB" id="A0AA40K4L8"/>
<dbReference type="InterPro" id="IPR017441">
    <property type="entry name" value="Protein_kinase_ATP_BS"/>
</dbReference>
<comment type="catalytic activity">
    <reaction evidence="7">
        <text>L-threonyl-[protein] + ATP = O-phospho-L-threonyl-[protein] + ADP + H(+)</text>
        <dbReference type="Rhea" id="RHEA:46608"/>
        <dbReference type="Rhea" id="RHEA-COMP:11060"/>
        <dbReference type="Rhea" id="RHEA-COMP:11605"/>
        <dbReference type="ChEBI" id="CHEBI:15378"/>
        <dbReference type="ChEBI" id="CHEBI:30013"/>
        <dbReference type="ChEBI" id="CHEBI:30616"/>
        <dbReference type="ChEBI" id="CHEBI:61977"/>
        <dbReference type="ChEBI" id="CHEBI:456216"/>
        <dbReference type="EC" id="2.7.11.1"/>
    </reaction>
</comment>
<gene>
    <name evidence="12" type="ORF">B0T18DRAFT_410082</name>
</gene>
<comment type="similarity">
    <text evidence="10">Belongs to the protein kinase superfamily.</text>
</comment>
<evidence type="ECO:0000313" key="12">
    <source>
        <dbReference type="EMBL" id="KAK0745739.1"/>
    </source>
</evidence>
<dbReference type="SUPFAM" id="SSF56112">
    <property type="entry name" value="Protein kinase-like (PK-like)"/>
    <property type="match status" value="1"/>
</dbReference>
<accession>A0AA40K4L8</accession>
<dbReference type="InterPro" id="IPR008271">
    <property type="entry name" value="Ser/Thr_kinase_AS"/>
</dbReference>
<dbReference type="GO" id="GO:0000245">
    <property type="term" value="P:spliceosomal complex assembly"/>
    <property type="evidence" value="ECO:0007669"/>
    <property type="project" value="TreeGrafter"/>
</dbReference>
<dbReference type="Proteomes" id="UP001172155">
    <property type="component" value="Unassembled WGS sequence"/>
</dbReference>
<evidence type="ECO:0000256" key="8">
    <source>
        <dbReference type="ARBA" id="ARBA00048679"/>
    </source>
</evidence>
<evidence type="ECO:0000256" key="10">
    <source>
        <dbReference type="RuleBase" id="RU000304"/>
    </source>
</evidence>
<proteinExistence type="inferred from homology"/>
<evidence type="ECO:0000256" key="3">
    <source>
        <dbReference type="ARBA" id="ARBA00022679"/>
    </source>
</evidence>
<dbReference type="InterPro" id="IPR000719">
    <property type="entry name" value="Prot_kinase_dom"/>
</dbReference>
<evidence type="ECO:0000256" key="6">
    <source>
        <dbReference type="ARBA" id="ARBA00022840"/>
    </source>
</evidence>
<evidence type="ECO:0000256" key="2">
    <source>
        <dbReference type="ARBA" id="ARBA00022527"/>
    </source>
</evidence>
<feature type="domain" description="Protein kinase" evidence="11">
    <location>
        <begin position="53"/>
        <end position="406"/>
    </location>
</feature>
<evidence type="ECO:0000256" key="1">
    <source>
        <dbReference type="ARBA" id="ARBA00012513"/>
    </source>
</evidence>
<dbReference type="Gene3D" id="1.10.510.10">
    <property type="entry name" value="Transferase(Phosphotransferase) domain 1"/>
    <property type="match status" value="1"/>
</dbReference>
<dbReference type="PROSITE" id="PS00107">
    <property type="entry name" value="PROTEIN_KINASE_ATP"/>
    <property type="match status" value="1"/>
</dbReference>
<dbReference type="Gene3D" id="3.30.200.20">
    <property type="entry name" value="Phosphorylase Kinase, domain 1"/>
    <property type="match status" value="1"/>
</dbReference>
<reference evidence="12" key="1">
    <citation type="submission" date="2023-06" db="EMBL/GenBank/DDBJ databases">
        <title>Genome-scale phylogeny and comparative genomics of the fungal order Sordariales.</title>
        <authorList>
            <consortium name="Lawrence Berkeley National Laboratory"/>
            <person name="Hensen N."/>
            <person name="Bonometti L."/>
            <person name="Westerberg I."/>
            <person name="Brannstrom I.O."/>
            <person name="Guillou S."/>
            <person name="Cros-Aarteil S."/>
            <person name="Calhoun S."/>
            <person name="Haridas S."/>
            <person name="Kuo A."/>
            <person name="Mondo S."/>
            <person name="Pangilinan J."/>
            <person name="Riley R."/>
            <person name="LaButti K."/>
            <person name="Andreopoulos B."/>
            <person name="Lipzen A."/>
            <person name="Chen C."/>
            <person name="Yanf M."/>
            <person name="Daum C."/>
            <person name="Ng V."/>
            <person name="Clum A."/>
            <person name="Steindorff A."/>
            <person name="Ohm R."/>
            <person name="Martin F."/>
            <person name="Silar P."/>
            <person name="Natvig D."/>
            <person name="Lalanne C."/>
            <person name="Gautier V."/>
            <person name="Ament-velasquez S.L."/>
            <person name="Kruys A."/>
            <person name="Hutchinson M.I."/>
            <person name="Powell A.J."/>
            <person name="Barry K."/>
            <person name="Miller A.N."/>
            <person name="Grigoriev I.V."/>
            <person name="Debuchy R."/>
            <person name="Gladieux P."/>
            <person name="Thoren M.H."/>
            <person name="Johannesson H."/>
        </authorList>
    </citation>
    <scope>NUCLEOTIDE SEQUENCE</scope>
    <source>
        <strain evidence="12">SMH3187-1</strain>
    </source>
</reference>
<name>A0AA40K4L8_9PEZI</name>
<dbReference type="GO" id="GO:0004674">
    <property type="term" value="F:protein serine/threonine kinase activity"/>
    <property type="evidence" value="ECO:0007669"/>
    <property type="project" value="UniProtKB-KW"/>
</dbReference>
<comment type="catalytic activity">
    <reaction evidence="8">
        <text>L-seryl-[protein] + ATP = O-phospho-L-seryl-[protein] + ADP + H(+)</text>
        <dbReference type="Rhea" id="RHEA:17989"/>
        <dbReference type="Rhea" id="RHEA-COMP:9863"/>
        <dbReference type="Rhea" id="RHEA-COMP:11604"/>
        <dbReference type="ChEBI" id="CHEBI:15378"/>
        <dbReference type="ChEBI" id="CHEBI:29999"/>
        <dbReference type="ChEBI" id="CHEBI:30616"/>
        <dbReference type="ChEBI" id="CHEBI:83421"/>
        <dbReference type="ChEBI" id="CHEBI:456216"/>
        <dbReference type="EC" id="2.7.11.1"/>
    </reaction>
</comment>
<keyword evidence="2 10" id="KW-0723">Serine/threonine-protein kinase</keyword>
<dbReference type="GO" id="GO:0050684">
    <property type="term" value="P:regulation of mRNA processing"/>
    <property type="evidence" value="ECO:0007669"/>
    <property type="project" value="TreeGrafter"/>
</dbReference>
<dbReference type="InterPro" id="IPR011009">
    <property type="entry name" value="Kinase-like_dom_sf"/>
</dbReference>
<keyword evidence="13" id="KW-1185">Reference proteome</keyword>
<protein>
    <recommendedName>
        <fullName evidence="1">non-specific serine/threonine protein kinase</fullName>
        <ecNumber evidence="1">2.7.11.1</ecNumber>
    </recommendedName>
</protein>
<dbReference type="SMART" id="SM00220">
    <property type="entry name" value="S_TKc"/>
    <property type="match status" value="1"/>
</dbReference>
<dbReference type="EC" id="2.7.11.1" evidence="1"/>
<keyword evidence="6 9" id="KW-0067">ATP-binding</keyword>